<reference evidence="1 2" key="1">
    <citation type="journal article" date="2018" name="Front. Plant Sci.">
        <title>Red Clover (Trifolium pratense) and Zigzag Clover (T. medium) - A Picture of Genomic Similarities and Differences.</title>
        <authorList>
            <person name="Dluhosova J."/>
            <person name="Istvanek J."/>
            <person name="Nedelnik J."/>
            <person name="Repkova J."/>
        </authorList>
    </citation>
    <scope>NUCLEOTIDE SEQUENCE [LARGE SCALE GENOMIC DNA]</scope>
    <source>
        <strain evidence="2">cv. 10/8</strain>
        <tissue evidence="1">Leaf</tissue>
    </source>
</reference>
<dbReference type="AlphaFoldDB" id="A0A392RGD3"/>
<comment type="caution">
    <text evidence="1">The sequence shown here is derived from an EMBL/GenBank/DDBJ whole genome shotgun (WGS) entry which is preliminary data.</text>
</comment>
<keyword evidence="2" id="KW-1185">Reference proteome</keyword>
<sequence>DRENATAVLGVNSCGGVERSEVAAAVAFTKKRIVNQNRNGRNG</sequence>
<evidence type="ECO:0000313" key="1">
    <source>
        <dbReference type="EMBL" id="MCI35678.1"/>
    </source>
</evidence>
<feature type="non-terminal residue" evidence="1">
    <location>
        <position position="1"/>
    </location>
</feature>
<evidence type="ECO:0000313" key="2">
    <source>
        <dbReference type="Proteomes" id="UP000265520"/>
    </source>
</evidence>
<protein>
    <submittedName>
        <fullName evidence="1">Uncharacterized protein</fullName>
    </submittedName>
</protein>
<accession>A0A392RGD3</accession>
<dbReference type="EMBL" id="LXQA010225816">
    <property type="protein sequence ID" value="MCI35678.1"/>
    <property type="molecule type" value="Genomic_DNA"/>
</dbReference>
<proteinExistence type="predicted"/>
<dbReference type="Proteomes" id="UP000265520">
    <property type="component" value="Unassembled WGS sequence"/>
</dbReference>
<name>A0A392RGD3_9FABA</name>
<organism evidence="1 2">
    <name type="scientific">Trifolium medium</name>
    <dbReference type="NCBI Taxonomy" id="97028"/>
    <lineage>
        <taxon>Eukaryota</taxon>
        <taxon>Viridiplantae</taxon>
        <taxon>Streptophyta</taxon>
        <taxon>Embryophyta</taxon>
        <taxon>Tracheophyta</taxon>
        <taxon>Spermatophyta</taxon>
        <taxon>Magnoliopsida</taxon>
        <taxon>eudicotyledons</taxon>
        <taxon>Gunneridae</taxon>
        <taxon>Pentapetalae</taxon>
        <taxon>rosids</taxon>
        <taxon>fabids</taxon>
        <taxon>Fabales</taxon>
        <taxon>Fabaceae</taxon>
        <taxon>Papilionoideae</taxon>
        <taxon>50 kb inversion clade</taxon>
        <taxon>NPAAA clade</taxon>
        <taxon>Hologalegina</taxon>
        <taxon>IRL clade</taxon>
        <taxon>Trifolieae</taxon>
        <taxon>Trifolium</taxon>
    </lineage>
</organism>